<dbReference type="Proteomes" id="UP000807769">
    <property type="component" value="Unassembled WGS sequence"/>
</dbReference>
<dbReference type="AlphaFoldDB" id="A0A9P7JEQ4"/>
<proteinExistence type="predicted"/>
<organism evidence="1 2">
    <name type="scientific">Suillus subaureus</name>
    <dbReference type="NCBI Taxonomy" id="48587"/>
    <lineage>
        <taxon>Eukaryota</taxon>
        <taxon>Fungi</taxon>
        <taxon>Dikarya</taxon>
        <taxon>Basidiomycota</taxon>
        <taxon>Agaricomycotina</taxon>
        <taxon>Agaricomycetes</taxon>
        <taxon>Agaricomycetidae</taxon>
        <taxon>Boletales</taxon>
        <taxon>Suillineae</taxon>
        <taxon>Suillaceae</taxon>
        <taxon>Suillus</taxon>
    </lineage>
</organism>
<evidence type="ECO:0000313" key="1">
    <source>
        <dbReference type="EMBL" id="KAG1818759.1"/>
    </source>
</evidence>
<sequence length="269" mass="30435">MPRLESLSPLSPSSTCWIPSSADAYTTFEGFFSERRYSIAQSQSADALTASFDIFTPPHNRTSAKIRPGTFVVFALSTAELAQEYPEDSEDYRRICQYTPGRYLGLVTSAFVRWNEHDDSTVEDVIVHFVSKYTPQPSAVANHFIPIFPVSSAAPADSSALHTSILFPWIDHKQWTTFGVRLRVCQTNPSPLVFELCNEDFEHFEEKAGKDYTRLESLDSTLDDEAKETLARLLVAPFALPAEIWFDIRNHPDIKEPPCFIEDVDSLER</sequence>
<dbReference type="GeneID" id="64633962"/>
<name>A0A9P7JEQ4_9AGAM</name>
<protein>
    <submittedName>
        <fullName evidence="1">Uncharacterized protein</fullName>
    </submittedName>
</protein>
<dbReference type="OrthoDB" id="2717234at2759"/>
<evidence type="ECO:0000313" key="2">
    <source>
        <dbReference type="Proteomes" id="UP000807769"/>
    </source>
</evidence>
<dbReference type="RefSeq" id="XP_041194631.1">
    <property type="nucleotide sequence ID" value="XM_041339946.1"/>
</dbReference>
<reference evidence="1" key="1">
    <citation type="journal article" date="2020" name="New Phytol.">
        <title>Comparative genomics reveals dynamic genome evolution in host specialist ectomycorrhizal fungi.</title>
        <authorList>
            <person name="Lofgren L.A."/>
            <person name="Nguyen N.H."/>
            <person name="Vilgalys R."/>
            <person name="Ruytinx J."/>
            <person name="Liao H.L."/>
            <person name="Branco S."/>
            <person name="Kuo A."/>
            <person name="LaButti K."/>
            <person name="Lipzen A."/>
            <person name="Andreopoulos W."/>
            <person name="Pangilinan J."/>
            <person name="Riley R."/>
            <person name="Hundley H."/>
            <person name="Na H."/>
            <person name="Barry K."/>
            <person name="Grigoriev I.V."/>
            <person name="Stajich J.E."/>
            <person name="Kennedy P.G."/>
        </authorList>
    </citation>
    <scope>NUCLEOTIDE SEQUENCE</scope>
    <source>
        <strain evidence="1">MN1</strain>
    </source>
</reference>
<dbReference type="EMBL" id="JABBWG010000011">
    <property type="protein sequence ID" value="KAG1818759.1"/>
    <property type="molecule type" value="Genomic_DNA"/>
</dbReference>
<gene>
    <name evidence="1" type="ORF">BJ212DRAFT_1479736</name>
</gene>
<keyword evidence="2" id="KW-1185">Reference proteome</keyword>
<accession>A0A9P7JEQ4</accession>
<comment type="caution">
    <text evidence="1">The sequence shown here is derived from an EMBL/GenBank/DDBJ whole genome shotgun (WGS) entry which is preliminary data.</text>
</comment>